<dbReference type="Pfam" id="PF00533">
    <property type="entry name" value="BRCT"/>
    <property type="match status" value="1"/>
</dbReference>
<dbReference type="Pfam" id="PF00929">
    <property type="entry name" value="RNase_T"/>
    <property type="match status" value="1"/>
</dbReference>
<dbReference type="SMART" id="SM00479">
    <property type="entry name" value="EXOIII"/>
    <property type="match status" value="1"/>
</dbReference>
<keyword evidence="2" id="KW-0614">Plasmid</keyword>
<dbReference type="PROSITE" id="PS50172">
    <property type="entry name" value="BRCT"/>
    <property type="match status" value="1"/>
</dbReference>
<dbReference type="CDD" id="cd17748">
    <property type="entry name" value="BRCT_DNA_ligase_like"/>
    <property type="match status" value="1"/>
</dbReference>
<dbReference type="RefSeq" id="WP_338398894.1">
    <property type="nucleotide sequence ID" value="NZ_AP025295.1"/>
</dbReference>
<accession>A0ABM7VL35</accession>
<evidence type="ECO:0000313" key="3">
    <source>
        <dbReference type="Proteomes" id="UP001354989"/>
    </source>
</evidence>
<dbReference type="SUPFAM" id="SSF53098">
    <property type="entry name" value="Ribonuclease H-like"/>
    <property type="match status" value="1"/>
</dbReference>
<dbReference type="PANTHER" id="PTHR30231">
    <property type="entry name" value="DNA POLYMERASE III SUBUNIT EPSILON"/>
    <property type="match status" value="1"/>
</dbReference>
<dbReference type="InterPro" id="IPR036397">
    <property type="entry name" value="RNaseH_sf"/>
</dbReference>
<feature type="domain" description="BRCT" evidence="1">
    <location>
        <begin position="212"/>
        <end position="290"/>
    </location>
</feature>
<evidence type="ECO:0000259" key="1">
    <source>
        <dbReference type="PROSITE" id="PS50172"/>
    </source>
</evidence>
<evidence type="ECO:0000313" key="2">
    <source>
        <dbReference type="EMBL" id="BDD01722.1"/>
    </source>
</evidence>
<organism evidence="2 3">
    <name type="scientific">Persicobacter psychrovividus</name>
    <dbReference type="NCBI Taxonomy" id="387638"/>
    <lineage>
        <taxon>Bacteria</taxon>
        <taxon>Pseudomonadati</taxon>
        <taxon>Bacteroidota</taxon>
        <taxon>Cytophagia</taxon>
        <taxon>Cytophagales</taxon>
        <taxon>Persicobacteraceae</taxon>
        <taxon>Persicobacter</taxon>
    </lineage>
</organism>
<reference evidence="2 3" key="1">
    <citation type="submission" date="2021-12" db="EMBL/GenBank/DDBJ databases">
        <title>Genome sequencing of bacteria with rrn-lacking chromosome and rrn-plasmid.</title>
        <authorList>
            <person name="Anda M."/>
            <person name="Iwasaki W."/>
        </authorList>
    </citation>
    <scope>NUCLEOTIDE SEQUENCE [LARGE SCALE GENOMIC DNA]</scope>
    <source>
        <strain evidence="2 3">NBRC 101262</strain>
        <plasmid evidence="2 3">pPP3</plasmid>
    </source>
</reference>
<dbReference type="Gene3D" id="3.40.50.10190">
    <property type="entry name" value="BRCT domain"/>
    <property type="match status" value="1"/>
</dbReference>
<keyword evidence="3" id="KW-1185">Reference proteome</keyword>
<proteinExistence type="predicted"/>
<dbReference type="CDD" id="cd06130">
    <property type="entry name" value="DNA_pol_III_epsilon_like"/>
    <property type="match status" value="1"/>
</dbReference>
<dbReference type="PANTHER" id="PTHR30231:SF42">
    <property type="entry name" value="EXONUCLEASE"/>
    <property type="match status" value="1"/>
</dbReference>
<dbReference type="EMBL" id="AP025295">
    <property type="protein sequence ID" value="BDD01722.1"/>
    <property type="molecule type" value="Genomic_DNA"/>
</dbReference>
<geneLocation type="plasmid" evidence="2 3">
    <name>pPP3</name>
</geneLocation>
<gene>
    <name evidence="2" type="ORF">PEPS_40020</name>
</gene>
<dbReference type="Proteomes" id="UP001354989">
    <property type="component" value="Plasmid pPP3"/>
</dbReference>
<dbReference type="InterPro" id="IPR012337">
    <property type="entry name" value="RNaseH-like_sf"/>
</dbReference>
<sequence length="301" mass="33951">MRFLAIDFETANSSRNSACSVGVALFEEGKLIQSGHYYIKPEPNYFAPINIGVHGIYLEMVEHALDFKSIWEEIMVDYAAEIMVCHNAGFDMSVIRSSFDALGLPYPQVNYACTLQLAKKLHPQLPHHKLNLLCQCYDIPLNHHNAESDAVACGLLMTHFMHHFSTQSPEDLYLQLDGSMGTLHSNAYERPYIGYAPQIPLLYQSPTEKKAKEESPLTGKRVAFTGSLNNFSRSEAQKLTEQVGGIAFPANVSRYTHYLVSNNPQSRSTKIQKAQQLQSQCHPIQIIDEETFTQYVLEECD</sequence>
<dbReference type="InterPro" id="IPR036420">
    <property type="entry name" value="BRCT_dom_sf"/>
</dbReference>
<dbReference type="InterPro" id="IPR001357">
    <property type="entry name" value="BRCT_dom"/>
</dbReference>
<dbReference type="InterPro" id="IPR013520">
    <property type="entry name" value="Ribonucl_H"/>
</dbReference>
<dbReference type="SUPFAM" id="SSF52113">
    <property type="entry name" value="BRCT domain"/>
    <property type="match status" value="1"/>
</dbReference>
<dbReference type="Gene3D" id="3.30.420.10">
    <property type="entry name" value="Ribonuclease H-like superfamily/Ribonuclease H"/>
    <property type="match status" value="1"/>
</dbReference>
<protein>
    <submittedName>
        <fullName evidence="2">DNA polymerase III subunit epsilon</fullName>
    </submittedName>
</protein>
<name>A0ABM7VL35_9BACT</name>